<organism evidence="3 4">
    <name type="scientific">Desulfoluna limicola</name>
    <dbReference type="NCBI Taxonomy" id="2810562"/>
    <lineage>
        <taxon>Bacteria</taxon>
        <taxon>Pseudomonadati</taxon>
        <taxon>Thermodesulfobacteriota</taxon>
        <taxon>Desulfobacteria</taxon>
        <taxon>Desulfobacterales</taxon>
        <taxon>Desulfolunaceae</taxon>
        <taxon>Desulfoluna</taxon>
    </lineage>
</organism>
<feature type="domain" description="Calcineurin-like phosphoesterase" evidence="2">
    <location>
        <begin position="5"/>
        <end position="149"/>
    </location>
</feature>
<evidence type="ECO:0000259" key="2">
    <source>
        <dbReference type="Pfam" id="PF12850"/>
    </source>
</evidence>
<dbReference type="InterPro" id="IPR029052">
    <property type="entry name" value="Metallo-depent_PP-like"/>
</dbReference>
<evidence type="ECO:0000256" key="1">
    <source>
        <dbReference type="ARBA" id="ARBA00008950"/>
    </source>
</evidence>
<dbReference type="InterPro" id="IPR024654">
    <property type="entry name" value="Calcineurin-like_PHP_lpxH"/>
</dbReference>
<reference evidence="3 4" key="1">
    <citation type="submission" date="2021-02" db="EMBL/GenBank/DDBJ databases">
        <title>Complete genome of Desulfoluna sp. strain ASN36.</title>
        <authorList>
            <person name="Takahashi A."/>
            <person name="Kojima H."/>
            <person name="Fukui M."/>
        </authorList>
    </citation>
    <scope>NUCLEOTIDE SEQUENCE [LARGE SCALE GENOMIC DNA]</scope>
    <source>
        <strain evidence="3 4">ASN36</strain>
    </source>
</reference>
<keyword evidence="4" id="KW-1185">Reference proteome</keyword>
<protein>
    <submittedName>
        <fullName evidence="3">Phosphoesterase</fullName>
    </submittedName>
</protein>
<evidence type="ECO:0000313" key="3">
    <source>
        <dbReference type="EMBL" id="BCS96880.1"/>
    </source>
</evidence>
<comment type="similarity">
    <text evidence="1">Belongs to the metallophosphoesterase superfamily. YfcE family.</text>
</comment>
<proteinExistence type="inferred from homology"/>
<gene>
    <name evidence="3" type="ORF">DSLASN_25120</name>
</gene>
<sequence length="175" mass="19201">MTNQLIITADIHGHLPTWRLVKAQLNPGDGLAVAGDLFDTVYGKNGPDFDPITIREEFQALANPTWYVCGNCDHPEFFSDTPILSFDWEGKTLLLAHGHRPLPDLTDFDIVAQGHTHVSRLDTLMGKVFLNPGSPVLPRGGHQGFARLTGNRLELVELPGGRVVDQLDLSTLTTP</sequence>
<name>A0ABN6F5M7_9BACT</name>
<dbReference type="SUPFAM" id="SSF56300">
    <property type="entry name" value="Metallo-dependent phosphatases"/>
    <property type="match status" value="1"/>
</dbReference>
<dbReference type="Gene3D" id="3.60.21.10">
    <property type="match status" value="1"/>
</dbReference>
<dbReference type="EMBL" id="AP024488">
    <property type="protein sequence ID" value="BCS96880.1"/>
    <property type="molecule type" value="Genomic_DNA"/>
</dbReference>
<dbReference type="Pfam" id="PF12850">
    <property type="entry name" value="Metallophos_2"/>
    <property type="match status" value="1"/>
</dbReference>
<dbReference type="Proteomes" id="UP001320148">
    <property type="component" value="Chromosome"/>
</dbReference>
<dbReference type="RefSeq" id="WP_236888309.1">
    <property type="nucleotide sequence ID" value="NZ_AP024488.1"/>
</dbReference>
<accession>A0ABN6F5M7</accession>
<evidence type="ECO:0000313" key="4">
    <source>
        <dbReference type="Proteomes" id="UP001320148"/>
    </source>
</evidence>